<proteinExistence type="predicted"/>
<dbReference type="eggNOG" id="COG1277">
    <property type="taxonomic scope" value="Bacteria"/>
</dbReference>
<dbReference type="RefSeq" id="WP_013564231.1">
    <property type="nucleotide sequence ID" value="NC_014962.1"/>
</dbReference>
<feature type="transmembrane region" description="Helical" evidence="1">
    <location>
        <begin position="210"/>
        <end position="230"/>
    </location>
</feature>
<dbReference type="STRING" id="575540.Isop_1358"/>
<keyword evidence="3" id="KW-1185">Reference proteome</keyword>
<feature type="transmembrane region" description="Helical" evidence="1">
    <location>
        <begin position="20"/>
        <end position="42"/>
    </location>
</feature>
<dbReference type="KEGG" id="ipa:Isop_1358"/>
<evidence type="ECO:0000256" key="1">
    <source>
        <dbReference type="SAM" id="Phobius"/>
    </source>
</evidence>
<feature type="transmembrane region" description="Helical" evidence="1">
    <location>
        <begin position="54"/>
        <end position="74"/>
    </location>
</feature>
<dbReference type="EMBL" id="CP002353">
    <property type="protein sequence ID" value="ADV61943.1"/>
    <property type="molecule type" value="Genomic_DNA"/>
</dbReference>
<dbReference type="Pfam" id="PF12679">
    <property type="entry name" value="ABC2_membrane_2"/>
    <property type="match status" value="1"/>
</dbReference>
<evidence type="ECO:0000313" key="3">
    <source>
        <dbReference type="Proteomes" id="UP000008631"/>
    </source>
</evidence>
<name>E8QXA2_ISOPI</name>
<accession>E8QXA2</accession>
<gene>
    <name evidence="2" type="ordered locus">Isop_1358</name>
</gene>
<dbReference type="Proteomes" id="UP000008631">
    <property type="component" value="Chromosome"/>
</dbReference>
<feature type="transmembrane region" description="Helical" evidence="1">
    <location>
        <begin position="178"/>
        <end position="198"/>
    </location>
</feature>
<protein>
    <submittedName>
        <fullName evidence="2">Membrane bound transporter</fullName>
    </submittedName>
</protein>
<dbReference type="PANTHER" id="PTHR43471:SF10">
    <property type="entry name" value="SLL1107 PROTEIN"/>
    <property type="match status" value="1"/>
</dbReference>
<feature type="transmembrane region" description="Helical" evidence="1">
    <location>
        <begin position="100"/>
        <end position="124"/>
    </location>
</feature>
<dbReference type="AlphaFoldDB" id="E8QXA2"/>
<reference evidence="2 3" key="2">
    <citation type="journal article" date="2011" name="Stand. Genomic Sci.">
        <title>Complete genome sequence of Isosphaera pallida type strain (IS1B).</title>
        <authorList>
            <consortium name="US DOE Joint Genome Institute (JGI-PGF)"/>
            <person name="Goker M."/>
            <person name="Cleland D."/>
            <person name="Saunders E."/>
            <person name="Lapidus A."/>
            <person name="Nolan M."/>
            <person name="Lucas S."/>
            <person name="Hammon N."/>
            <person name="Deshpande S."/>
            <person name="Cheng J.F."/>
            <person name="Tapia R."/>
            <person name="Han C."/>
            <person name="Goodwin L."/>
            <person name="Pitluck S."/>
            <person name="Liolios K."/>
            <person name="Pagani I."/>
            <person name="Ivanova N."/>
            <person name="Mavromatis K."/>
            <person name="Pati A."/>
            <person name="Chen A."/>
            <person name="Palaniappan K."/>
            <person name="Land M."/>
            <person name="Hauser L."/>
            <person name="Chang Y.J."/>
            <person name="Jeffries C.D."/>
            <person name="Detter J.C."/>
            <person name="Beck B."/>
            <person name="Woyke T."/>
            <person name="Bristow J."/>
            <person name="Eisen J.A."/>
            <person name="Markowitz V."/>
            <person name="Hugenholtz P."/>
            <person name="Kyrpides N.C."/>
            <person name="Klenk H.P."/>
        </authorList>
    </citation>
    <scope>NUCLEOTIDE SEQUENCE [LARGE SCALE GENOMIC DNA]</scope>
    <source>
        <strain evidence="3">ATCC 43644 / DSM 9630 / IS1B</strain>
    </source>
</reference>
<dbReference type="PANTHER" id="PTHR43471">
    <property type="entry name" value="ABC TRANSPORTER PERMEASE"/>
    <property type="match status" value="1"/>
</dbReference>
<keyword evidence="1" id="KW-0472">Membrane</keyword>
<dbReference type="HOGENOM" id="CLU_070325_1_0_0"/>
<dbReference type="OrthoDB" id="264591at2"/>
<dbReference type="InParanoid" id="E8QXA2"/>
<keyword evidence="1" id="KW-0812">Transmembrane</keyword>
<feature type="transmembrane region" description="Helical" evidence="1">
    <location>
        <begin position="242"/>
        <end position="268"/>
    </location>
</feature>
<feature type="transmembrane region" description="Helical" evidence="1">
    <location>
        <begin position="151"/>
        <end position="172"/>
    </location>
</feature>
<reference key="1">
    <citation type="submission" date="2010-11" db="EMBL/GenBank/DDBJ databases">
        <title>The complete sequence of chromosome of Isophaera pallida ATCC 43644.</title>
        <authorList>
            <consortium name="US DOE Joint Genome Institute (JGI-PGF)"/>
            <person name="Lucas S."/>
            <person name="Copeland A."/>
            <person name="Lapidus A."/>
            <person name="Bruce D."/>
            <person name="Goodwin L."/>
            <person name="Pitluck S."/>
            <person name="Kyrpides N."/>
            <person name="Mavromatis K."/>
            <person name="Pagani I."/>
            <person name="Ivanova N."/>
            <person name="Saunders E."/>
            <person name="Brettin T."/>
            <person name="Detter J.C."/>
            <person name="Han C."/>
            <person name="Tapia R."/>
            <person name="Land M."/>
            <person name="Hauser L."/>
            <person name="Markowitz V."/>
            <person name="Cheng J.-F."/>
            <person name="Hugenholtz P."/>
            <person name="Woyke T."/>
            <person name="Wu D."/>
            <person name="Eisen J.A."/>
        </authorList>
    </citation>
    <scope>NUCLEOTIDE SEQUENCE</scope>
    <source>
        <strain>ATCC 43644</strain>
    </source>
</reference>
<keyword evidence="1" id="KW-1133">Transmembrane helix</keyword>
<evidence type="ECO:0000313" key="2">
    <source>
        <dbReference type="EMBL" id="ADV61943.1"/>
    </source>
</evidence>
<organism evidence="2 3">
    <name type="scientific">Isosphaera pallida (strain ATCC 43644 / DSM 9630 / IS1B)</name>
    <dbReference type="NCBI Taxonomy" id="575540"/>
    <lineage>
        <taxon>Bacteria</taxon>
        <taxon>Pseudomonadati</taxon>
        <taxon>Planctomycetota</taxon>
        <taxon>Planctomycetia</taxon>
        <taxon>Isosphaerales</taxon>
        <taxon>Isosphaeraceae</taxon>
        <taxon>Isosphaera</taxon>
    </lineage>
</organism>
<sequence length="274" mass="29774">MKSLTIAFSTAKEAVRQPSFLILMVIALLWLSISIFLPYFTFGEEIKMYKDTGLTTISFVCLLLALLTSSSTVADEIEGKTAVTVLSKPIDRREFIVGKFLGILMGVGALYVILGLAFAAGVWFKIGYDMFESQAGRMVETSERLAQVRQVLPGLVLGFLEVTTLAAISLAISTRLPMLVNLVICFSIFFLGHLAPVLVQVTSGAGANELIKFMAQLFAWILPSLEFFNASPAISTGAVIPWAGYVLPALVYCVMYSGAALLLAFLLFDDRDLA</sequence>